<name>A0A9P9H392_FUSSL</name>
<sequence>MLLPLHMPHSYSDGSLRRASFLILFLVAPRNARSVMVMAQLGPHSPSSQAPGRGFWAGRAETTGPTIDCFHFQGEPRPELA</sequence>
<keyword evidence="2" id="KW-1185">Reference proteome</keyword>
<organism evidence="1 2">
    <name type="scientific">Fusarium solani</name>
    <name type="common">Filamentous fungus</name>
    <dbReference type="NCBI Taxonomy" id="169388"/>
    <lineage>
        <taxon>Eukaryota</taxon>
        <taxon>Fungi</taxon>
        <taxon>Dikarya</taxon>
        <taxon>Ascomycota</taxon>
        <taxon>Pezizomycotina</taxon>
        <taxon>Sordariomycetes</taxon>
        <taxon>Hypocreomycetidae</taxon>
        <taxon>Hypocreales</taxon>
        <taxon>Nectriaceae</taxon>
        <taxon>Fusarium</taxon>
        <taxon>Fusarium solani species complex</taxon>
    </lineage>
</organism>
<accession>A0A9P9H392</accession>
<comment type="caution">
    <text evidence="1">The sequence shown here is derived from an EMBL/GenBank/DDBJ whole genome shotgun (WGS) entry which is preliminary data.</text>
</comment>
<reference evidence="1" key="1">
    <citation type="journal article" date="2021" name="Nat. Commun.">
        <title>Genetic determinants of endophytism in the Arabidopsis root mycobiome.</title>
        <authorList>
            <person name="Mesny F."/>
            <person name="Miyauchi S."/>
            <person name="Thiergart T."/>
            <person name="Pickel B."/>
            <person name="Atanasova L."/>
            <person name="Karlsson M."/>
            <person name="Huettel B."/>
            <person name="Barry K.W."/>
            <person name="Haridas S."/>
            <person name="Chen C."/>
            <person name="Bauer D."/>
            <person name="Andreopoulos W."/>
            <person name="Pangilinan J."/>
            <person name="LaButti K."/>
            <person name="Riley R."/>
            <person name="Lipzen A."/>
            <person name="Clum A."/>
            <person name="Drula E."/>
            <person name="Henrissat B."/>
            <person name="Kohler A."/>
            <person name="Grigoriev I.V."/>
            <person name="Martin F.M."/>
            <person name="Hacquard S."/>
        </authorList>
    </citation>
    <scope>NUCLEOTIDE SEQUENCE</scope>
    <source>
        <strain evidence="1">FSSC 5 MPI-SDFR-AT-0091</strain>
    </source>
</reference>
<dbReference type="Proteomes" id="UP000736672">
    <property type="component" value="Unassembled WGS sequence"/>
</dbReference>
<evidence type="ECO:0000313" key="2">
    <source>
        <dbReference type="Proteomes" id="UP000736672"/>
    </source>
</evidence>
<dbReference type="EMBL" id="JAGTJS010000013">
    <property type="protein sequence ID" value="KAH7249384.1"/>
    <property type="molecule type" value="Genomic_DNA"/>
</dbReference>
<protein>
    <submittedName>
        <fullName evidence="1">Uncharacterized protein</fullName>
    </submittedName>
</protein>
<gene>
    <name evidence="1" type="ORF">B0J15DRAFT_497523</name>
</gene>
<evidence type="ECO:0000313" key="1">
    <source>
        <dbReference type="EMBL" id="KAH7249384.1"/>
    </source>
</evidence>
<proteinExistence type="predicted"/>
<dbReference type="AlphaFoldDB" id="A0A9P9H392"/>